<dbReference type="GO" id="GO:0080142">
    <property type="term" value="P:regulation of salicylic acid biosynthetic process"/>
    <property type="evidence" value="ECO:0007669"/>
    <property type="project" value="TreeGrafter"/>
</dbReference>
<dbReference type="Pfam" id="PF07887">
    <property type="entry name" value="Calmodulin_bind"/>
    <property type="match status" value="1"/>
</dbReference>
<dbReference type="Proteomes" id="UP000015105">
    <property type="component" value="Chromosome 6D"/>
</dbReference>
<evidence type="ECO:0000256" key="2">
    <source>
        <dbReference type="ARBA" id="ARBA00007214"/>
    </source>
</evidence>
<proteinExistence type="inferred from homology"/>
<evidence type="ECO:0000256" key="3">
    <source>
        <dbReference type="ARBA" id="ARBA00023015"/>
    </source>
</evidence>
<organism evidence="12 13">
    <name type="scientific">Aegilops tauschii subsp. strangulata</name>
    <name type="common">Goatgrass</name>
    <dbReference type="NCBI Taxonomy" id="200361"/>
    <lineage>
        <taxon>Eukaryota</taxon>
        <taxon>Viridiplantae</taxon>
        <taxon>Streptophyta</taxon>
        <taxon>Embryophyta</taxon>
        <taxon>Tracheophyta</taxon>
        <taxon>Spermatophyta</taxon>
        <taxon>Magnoliopsida</taxon>
        <taxon>Liliopsida</taxon>
        <taxon>Poales</taxon>
        <taxon>Poaceae</taxon>
        <taxon>BOP clade</taxon>
        <taxon>Pooideae</taxon>
        <taxon>Triticodae</taxon>
        <taxon>Triticeae</taxon>
        <taxon>Triticinae</taxon>
        <taxon>Aegilops</taxon>
    </lineage>
</organism>
<name>A0A453NWX3_AEGTS</name>
<dbReference type="Pfam" id="PF20452">
    <property type="entry name" value="Calmod_bind_C"/>
    <property type="match status" value="1"/>
</dbReference>
<evidence type="ECO:0000256" key="8">
    <source>
        <dbReference type="SAM" id="MobiDB-lite"/>
    </source>
</evidence>
<dbReference type="InterPro" id="IPR046831">
    <property type="entry name" value="Calmodulin_bind_N"/>
</dbReference>
<dbReference type="InterPro" id="IPR046829">
    <property type="entry name" value="Calmod_bind_C"/>
</dbReference>
<evidence type="ECO:0008006" key="14">
    <source>
        <dbReference type="Google" id="ProtNLM"/>
    </source>
</evidence>
<feature type="domain" description="Calmodulin binding protein central" evidence="10">
    <location>
        <begin position="231"/>
        <end position="297"/>
    </location>
</feature>
<evidence type="ECO:0000259" key="9">
    <source>
        <dbReference type="Pfam" id="PF07887"/>
    </source>
</evidence>
<dbReference type="GO" id="GO:0003700">
    <property type="term" value="F:DNA-binding transcription factor activity"/>
    <property type="evidence" value="ECO:0007669"/>
    <property type="project" value="TreeGrafter"/>
</dbReference>
<keyword evidence="13" id="KW-1185">Reference proteome</keyword>
<feature type="domain" description="Calmodulin binding protein-like N-terminal" evidence="9">
    <location>
        <begin position="72"/>
        <end position="219"/>
    </location>
</feature>
<dbReference type="PANTHER" id="PTHR31713:SF96">
    <property type="entry name" value="OS02G0562300 PROTEIN"/>
    <property type="match status" value="1"/>
</dbReference>
<comment type="subcellular location">
    <subcellularLocation>
        <location evidence="1">Nucleus</location>
    </subcellularLocation>
</comment>
<keyword evidence="3" id="KW-0805">Transcription regulation</keyword>
<keyword evidence="7" id="KW-0539">Nucleus</keyword>
<dbReference type="AlphaFoldDB" id="A0A453NWX3"/>
<reference evidence="12" key="3">
    <citation type="journal article" date="2017" name="Nature">
        <title>Genome sequence of the progenitor of the wheat D genome Aegilops tauschii.</title>
        <authorList>
            <person name="Luo M.C."/>
            <person name="Gu Y.Q."/>
            <person name="Puiu D."/>
            <person name="Wang H."/>
            <person name="Twardziok S.O."/>
            <person name="Deal K.R."/>
            <person name="Huo N."/>
            <person name="Zhu T."/>
            <person name="Wang L."/>
            <person name="Wang Y."/>
            <person name="McGuire P.E."/>
            <person name="Liu S."/>
            <person name="Long H."/>
            <person name="Ramasamy R.K."/>
            <person name="Rodriguez J.C."/>
            <person name="Van S.L."/>
            <person name="Yuan L."/>
            <person name="Wang Z."/>
            <person name="Xia Z."/>
            <person name="Xiao L."/>
            <person name="Anderson O.D."/>
            <person name="Ouyang S."/>
            <person name="Liang Y."/>
            <person name="Zimin A.V."/>
            <person name="Pertea G."/>
            <person name="Qi P."/>
            <person name="Bennetzen J.L."/>
            <person name="Dai X."/>
            <person name="Dawson M.W."/>
            <person name="Muller H.G."/>
            <person name="Kugler K."/>
            <person name="Rivarola-Duarte L."/>
            <person name="Spannagl M."/>
            <person name="Mayer K.F.X."/>
            <person name="Lu F.H."/>
            <person name="Bevan M.W."/>
            <person name="Leroy P."/>
            <person name="Li P."/>
            <person name="You F.M."/>
            <person name="Sun Q."/>
            <person name="Liu Z."/>
            <person name="Lyons E."/>
            <person name="Wicker T."/>
            <person name="Salzberg S.L."/>
            <person name="Devos K.M."/>
            <person name="Dvorak J."/>
        </authorList>
    </citation>
    <scope>NUCLEOTIDE SEQUENCE [LARGE SCALE GENOMIC DNA]</scope>
    <source>
        <strain evidence="12">cv. AL8/78</strain>
    </source>
</reference>
<dbReference type="InterPro" id="IPR046830">
    <property type="entry name" value="Calmod_bind_M"/>
</dbReference>
<dbReference type="GO" id="GO:0043565">
    <property type="term" value="F:sequence-specific DNA binding"/>
    <property type="evidence" value="ECO:0007669"/>
    <property type="project" value="TreeGrafter"/>
</dbReference>
<dbReference type="Pfam" id="PF20451">
    <property type="entry name" value="Calmod_bind_M"/>
    <property type="match status" value="1"/>
</dbReference>
<dbReference type="Gramene" id="AET6Gv20522100.11">
    <property type="protein sequence ID" value="AET6Gv20522100.11"/>
    <property type="gene ID" value="AET6Gv20522100"/>
</dbReference>
<feature type="region of interest" description="Disordered" evidence="8">
    <location>
        <begin position="452"/>
        <end position="471"/>
    </location>
</feature>
<evidence type="ECO:0000259" key="10">
    <source>
        <dbReference type="Pfam" id="PF20451"/>
    </source>
</evidence>
<evidence type="ECO:0000256" key="4">
    <source>
        <dbReference type="ARBA" id="ARBA00023125"/>
    </source>
</evidence>
<reference evidence="13" key="2">
    <citation type="journal article" date="2017" name="Nat. Plants">
        <title>The Aegilops tauschii genome reveals multiple impacts of transposons.</title>
        <authorList>
            <person name="Zhao G."/>
            <person name="Zou C."/>
            <person name="Li K."/>
            <person name="Wang K."/>
            <person name="Li T."/>
            <person name="Gao L."/>
            <person name="Zhang X."/>
            <person name="Wang H."/>
            <person name="Yang Z."/>
            <person name="Liu X."/>
            <person name="Jiang W."/>
            <person name="Mao L."/>
            <person name="Kong X."/>
            <person name="Jiao Y."/>
            <person name="Jia J."/>
        </authorList>
    </citation>
    <scope>NUCLEOTIDE SEQUENCE [LARGE SCALE GENOMIC DNA]</scope>
    <source>
        <strain evidence="13">cv. AL8/78</strain>
    </source>
</reference>
<reference evidence="12" key="5">
    <citation type="journal article" date="2021" name="G3 (Bethesda)">
        <title>Aegilops tauschii genome assembly Aet v5.0 features greater sequence contiguity and improved annotation.</title>
        <authorList>
            <person name="Wang L."/>
            <person name="Zhu T."/>
            <person name="Rodriguez J.C."/>
            <person name="Deal K.R."/>
            <person name="Dubcovsky J."/>
            <person name="McGuire P.E."/>
            <person name="Lux T."/>
            <person name="Spannagl M."/>
            <person name="Mayer K.F.X."/>
            <person name="Baldrich P."/>
            <person name="Meyers B.C."/>
            <person name="Huo N."/>
            <person name="Gu Y.Q."/>
            <person name="Zhou H."/>
            <person name="Devos K.M."/>
            <person name="Bennetzen J.L."/>
            <person name="Unver T."/>
            <person name="Budak H."/>
            <person name="Gulick P.J."/>
            <person name="Galiba G."/>
            <person name="Kalapos B."/>
            <person name="Nelson D.R."/>
            <person name="Li P."/>
            <person name="You F.M."/>
            <person name="Luo M.C."/>
            <person name="Dvorak J."/>
        </authorList>
    </citation>
    <scope>NUCLEOTIDE SEQUENCE [LARGE SCALE GENOMIC DNA]</scope>
    <source>
        <strain evidence="12">cv. AL8/78</strain>
    </source>
</reference>
<keyword evidence="6" id="KW-0804">Transcription</keyword>
<dbReference type="PANTHER" id="PTHR31713">
    <property type="entry name" value="OS02G0177800 PROTEIN"/>
    <property type="match status" value="1"/>
</dbReference>
<comment type="similarity">
    <text evidence="2">Belongs to the plant ACBP60 protein family.</text>
</comment>
<protein>
    <recommendedName>
        <fullName evidence="14">Calmodulin-binding protein 60 B</fullName>
    </recommendedName>
</protein>
<dbReference type="EnsemblPlants" id="AET6Gv20522100.11">
    <property type="protein sequence ID" value="AET6Gv20522100.11"/>
    <property type="gene ID" value="AET6Gv20522100"/>
</dbReference>
<keyword evidence="5" id="KW-0010">Activator</keyword>
<evidence type="ECO:0000313" key="13">
    <source>
        <dbReference type="Proteomes" id="UP000015105"/>
    </source>
</evidence>
<dbReference type="GO" id="GO:0005634">
    <property type="term" value="C:nucleus"/>
    <property type="evidence" value="ECO:0007669"/>
    <property type="project" value="UniProtKB-SubCell"/>
</dbReference>
<evidence type="ECO:0000259" key="11">
    <source>
        <dbReference type="Pfam" id="PF20452"/>
    </source>
</evidence>
<feature type="domain" description="Calmodulin binding protein C-terminal" evidence="11">
    <location>
        <begin position="302"/>
        <end position="364"/>
    </location>
</feature>
<keyword evidence="4" id="KW-0238">DNA-binding</keyword>
<evidence type="ECO:0000256" key="7">
    <source>
        <dbReference type="ARBA" id="ARBA00023242"/>
    </source>
</evidence>
<feature type="compositionally biased region" description="Polar residues" evidence="8">
    <location>
        <begin position="427"/>
        <end position="441"/>
    </location>
</feature>
<reference evidence="13" key="1">
    <citation type="journal article" date="2014" name="Science">
        <title>Ancient hybridizations among the ancestral genomes of bread wheat.</title>
        <authorList>
            <consortium name="International Wheat Genome Sequencing Consortium,"/>
            <person name="Marcussen T."/>
            <person name="Sandve S.R."/>
            <person name="Heier L."/>
            <person name="Spannagl M."/>
            <person name="Pfeifer M."/>
            <person name="Jakobsen K.S."/>
            <person name="Wulff B.B."/>
            <person name="Steuernagel B."/>
            <person name="Mayer K.F."/>
            <person name="Olsen O.A."/>
        </authorList>
    </citation>
    <scope>NUCLEOTIDE SEQUENCE [LARGE SCALE GENOMIC DNA]</scope>
    <source>
        <strain evidence="13">cv. AL8/78</strain>
    </source>
</reference>
<evidence type="ECO:0000313" key="12">
    <source>
        <dbReference type="EnsemblPlants" id="AET6Gv20522100.11"/>
    </source>
</evidence>
<evidence type="ECO:0000256" key="1">
    <source>
        <dbReference type="ARBA" id="ARBA00004123"/>
    </source>
</evidence>
<evidence type="ECO:0000256" key="6">
    <source>
        <dbReference type="ARBA" id="ARBA00023163"/>
    </source>
</evidence>
<dbReference type="InterPro" id="IPR012416">
    <property type="entry name" value="CBP60"/>
</dbReference>
<feature type="region of interest" description="Disordered" evidence="8">
    <location>
        <begin position="407"/>
        <end position="441"/>
    </location>
</feature>
<accession>A0A453NWX3</accession>
<evidence type="ECO:0000256" key="5">
    <source>
        <dbReference type="ARBA" id="ARBA00023159"/>
    </source>
</evidence>
<sequence>MRPNGPACPPLQGVIVEALKVDSLQKLCSSLEPILRRVVSEEVERALAKLGPARVEGRSSPKRIEGPDGTNLQLQFRSRLSLPLFTGGKVEGEQGAAIHVVLLDTNTGCVVTSGPESCAKLDVLVLEGDFNKEEDEGWTEEEFEGHIVKEREGKRPLLTGDLQVTLKEGVGTIGELIFTDNSSWIRSRKFRLGLRVASDFSEGIRVREAKTEAFTVKDHRGELYKKHYPPALKDDVWRLEKVGKDGAFHKKLNGSGIYTVEDFLRLLVRDQQRLRSILGSGMSNKMWESLVEHAKTCVLGGKHYIYYVNDSRNVGAIFNNIYEFTGLIADDQFISAENLTDNQKVYADTLVKKAYEDWMHAVEYDGKALLGFKQKKKSVTTRSDTASASTSNPALYGFVNAQKQLLPGKAGQSTGTPSEAAGVRGTYNGNLAARNTSPQNNAANITMQYERSALSPESQFSGPSLQTQTSGGSNILALEPAQQQQQSFEFSAVGQSMQPADLNPFDQWSQPQENRAVDDYLMEEIRLRSHEILENDEMQQMLRILNMGGASTNMNDDGFTFPPYMQSPSPNLNFEDDRTRPPGKAVVGWLKIKAAMRWGIFVRKKAAERRAQLVELDDD</sequence>
<reference evidence="12" key="4">
    <citation type="submission" date="2019-03" db="UniProtKB">
        <authorList>
            <consortium name="EnsemblPlants"/>
        </authorList>
    </citation>
    <scope>IDENTIFICATION</scope>
</reference>
<dbReference type="GO" id="GO:0005516">
    <property type="term" value="F:calmodulin binding"/>
    <property type="evidence" value="ECO:0007669"/>
    <property type="project" value="InterPro"/>
</dbReference>